<keyword evidence="1" id="KW-0472">Membrane</keyword>
<sequence length="373" mass="37740">MGRLPNGMALLAISLVLRSEGADYSLVAAASASFAVGVALGGPALGRLIDLIGQTRILIPSGALSAVGFITIAINPSHPAFALSGAALAGLAMPPLEPALRALWPDLTPRRLDAAYALDSGSQQLIFVAAPLIVAGCVEYLGPVSVLWACAIFCTVGTAIVASRPPSRRWRAPPRAANWLGPLRVPSLLAILATTATLGYSFGALNIAVVAVAEDPQTTVSAGVLLAINGLGALLGALVYGARSWESSVATRAAACLAGCAVSYAVLTVSMSIPALVYVSLGLAGAFFAPTLAALFTMITHFAPTGTVTEAFAWVVTLFTVGIALGSGTAGLLAPQGPAAPLGLAAGTLLLGTATILLGRPRRPGHRERRVPT</sequence>
<dbReference type="InterPro" id="IPR011701">
    <property type="entry name" value="MFS"/>
</dbReference>
<dbReference type="Gene3D" id="1.20.1250.20">
    <property type="entry name" value="MFS general substrate transporter like domains"/>
    <property type="match status" value="1"/>
</dbReference>
<evidence type="ECO:0000256" key="1">
    <source>
        <dbReference type="SAM" id="Phobius"/>
    </source>
</evidence>
<evidence type="ECO:0000313" key="3">
    <source>
        <dbReference type="Proteomes" id="UP001519295"/>
    </source>
</evidence>
<reference evidence="2 3" key="1">
    <citation type="submission" date="2021-03" db="EMBL/GenBank/DDBJ databases">
        <title>Sequencing the genomes of 1000 actinobacteria strains.</title>
        <authorList>
            <person name="Klenk H.-P."/>
        </authorList>
    </citation>
    <scope>NUCLEOTIDE SEQUENCE [LARGE SCALE GENOMIC DNA]</scope>
    <source>
        <strain evidence="2 3">DSM 45256</strain>
    </source>
</reference>
<feature type="transmembrane region" description="Helical" evidence="1">
    <location>
        <begin position="339"/>
        <end position="359"/>
    </location>
</feature>
<proteinExistence type="predicted"/>
<keyword evidence="1" id="KW-0812">Transmembrane</keyword>
<feature type="transmembrane region" description="Helical" evidence="1">
    <location>
        <begin position="311"/>
        <end position="333"/>
    </location>
</feature>
<feature type="transmembrane region" description="Helical" evidence="1">
    <location>
        <begin position="140"/>
        <end position="162"/>
    </location>
</feature>
<feature type="transmembrane region" description="Helical" evidence="1">
    <location>
        <begin position="57"/>
        <end position="74"/>
    </location>
</feature>
<dbReference type="Pfam" id="PF07690">
    <property type="entry name" value="MFS_1"/>
    <property type="match status" value="1"/>
</dbReference>
<keyword evidence="1" id="KW-1133">Transmembrane helix</keyword>
<dbReference type="Proteomes" id="UP001519295">
    <property type="component" value="Unassembled WGS sequence"/>
</dbReference>
<evidence type="ECO:0000313" key="2">
    <source>
        <dbReference type="EMBL" id="MBP2371561.1"/>
    </source>
</evidence>
<dbReference type="PANTHER" id="PTHR23542">
    <property type="match status" value="1"/>
</dbReference>
<name>A0ABS4W6E3_9PSEU</name>
<feature type="transmembrane region" description="Helical" evidence="1">
    <location>
        <begin position="31"/>
        <end position="50"/>
    </location>
</feature>
<dbReference type="PANTHER" id="PTHR23542:SF1">
    <property type="entry name" value="MAJOR FACILITATOR SUPERFAMILY (MFS) PROFILE DOMAIN-CONTAINING PROTEIN"/>
    <property type="match status" value="1"/>
</dbReference>
<comment type="caution">
    <text evidence="2">The sequence shown here is derived from an EMBL/GenBank/DDBJ whole genome shotgun (WGS) entry which is preliminary data.</text>
</comment>
<dbReference type="SUPFAM" id="SSF103473">
    <property type="entry name" value="MFS general substrate transporter"/>
    <property type="match status" value="1"/>
</dbReference>
<gene>
    <name evidence="2" type="ORF">JOF36_007334</name>
</gene>
<dbReference type="InterPro" id="IPR036259">
    <property type="entry name" value="MFS_trans_sf"/>
</dbReference>
<feature type="transmembrane region" description="Helical" evidence="1">
    <location>
        <begin position="249"/>
        <end position="269"/>
    </location>
</feature>
<feature type="transmembrane region" description="Helical" evidence="1">
    <location>
        <begin position="275"/>
        <end position="299"/>
    </location>
</feature>
<feature type="transmembrane region" description="Helical" evidence="1">
    <location>
        <begin position="219"/>
        <end position="242"/>
    </location>
</feature>
<feature type="transmembrane region" description="Helical" evidence="1">
    <location>
        <begin position="183"/>
        <end position="213"/>
    </location>
</feature>
<dbReference type="EMBL" id="JAGINU010000003">
    <property type="protein sequence ID" value="MBP2371561.1"/>
    <property type="molecule type" value="Genomic_DNA"/>
</dbReference>
<accession>A0ABS4W6E3</accession>
<keyword evidence="3" id="KW-1185">Reference proteome</keyword>
<protein>
    <submittedName>
        <fullName evidence="2">MFS family permease</fullName>
    </submittedName>
</protein>
<organism evidence="2 3">
    <name type="scientific">Pseudonocardia parietis</name>
    <dbReference type="NCBI Taxonomy" id="570936"/>
    <lineage>
        <taxon>Bacteria</taxon>
        <taxon>Bacillati</taxon>
        <taxon>Actinomycetota</taxon>
        <taxon>Actinomycetes</taxon>
        <taxon>Pseudonocardiales</taxon>
        <taxon>Pseudonocardiaceae</taxon>
        <taxon>Pseudonocardia</taxon>
    </lineage>
</organism>